<dbReference type="Pfam" id="PF05193">
    <property type="entry name" value="Peptidase_M16_C"/>
    <property type="match status" value="1"/>
</dbReference>
<gene>
    <name evidence="4" type="ORF">GCM10010124_06220</name>
</gene>
<organism evidence="4 5">
    <name type="scientific">Pilimelia terevasa</name>
    <dbReference type="NCBI Taxonomy" id="53372"/>
    <lineage>
        <taxon>Bacteria</taxon>
        <taxon>Bacillati</taxon>
        <taxon>Actinomycetota</taxon>
        <taxon>Actinomycetes</taxon>
        <taxon>Micromonosporales</taxon>
        <taxon>Micromonosporaceae</taxon>
        <taxon>Pilimelia</taxon>
    </lineage>
</organism>
<dbReference type="InterPro" id="IPR007863">
    <property type="entry name" value="Peptidase_M16_C"/>
</dbReference>
<evidence type="ECO:0000259" key="2">
    <source>
        <dbReference type="Pfam" id="PF00675"/>
    </source>
</evidence>
<proteinExistence type="inferred from homology"/>
<name>A0A8J3BEY0_9ACTN</name>
<dbReference type="EMBL" id="BMQC01000002">
    <property type="protein sequence ID" value="GGK16382.1"/>
    <property type="molecule type" value="Genomic_DNA"/>
</dbReference>
<dbReference type="Gene3D" id="3.30.830.10">
    <property type="entry name" value="Metalloenzyme, LuxS/M16 peptidase-like"/>
    <property type="match status" value="2"/>
</dbReference>
<reference evidence="4" key="2">
    <citation type="submission" date="2020-09" db="EMBL/GenBank/DDBJ databases">
        <authorList>
            <person name="Sun Q."/>
            <person name="Ohkuma M."/>
        </authorList>
    </citation>
    <scope>NUCLEOTIDE SEQUENCE</scope>
    <source>
        <strain evidence="4">JCM 3091</strain>
    </source>
</reference>
<evidence type="ECO:0000256" key="1">
    <source>
        <dbReference type="ARBA" id="ARBA00007261"/>
    </source>
</evidence>
<dbReference type="AlphaFoldDB" id="A0A8J3BEY0"/>
<sequence length="414" mass="43267">MGLRMTDTMTRHRLDGGVPVLSVTRPGHRLTAISLTLGSGARHDPPQAAGAFHLLEHLLMSAPLRGGRSVAERIERLGGVCNAQTGPESLVLHAQILTDHAPTVATMLCEALVSPVIDDAILDSERRVVLQEIAAASADPADVVQDAILGALFPRHPLGSPVAGDVASVRSVTLGQLIAARQGALDHGPVVVSCVGGLPADELHAALDAGGLTGCRPGAPVVRAAGGRPAPLRCAPEPAWPPTFAWMIAGARAPAAHDPDRFASILLGHLLGSSPCSLLYRRLRGEQGLAYAFRAWSRSYSDCGAWRFMAGVDVGNGPRLLDTVRQTLAEVAQQGPDSESHRAAVQQASTQVLMEAESSIDRSLSSGIHYTLTGQMWDPAEDISHLRRVTAEEVAAAAASVLDSLVVVTRSGGA</sequence>
<accession>A0A8J3BEY0</accession>
<dbReference type="InterPro" id="IPR050361">
    <property type="entry name" value="MPP/UQCRC_Complex"/>
</dbReference>
<keyword evidence="5" id="KW-1185">Reference proteome</keyword>
<dbReference type="PANTHER" id="PTHR11851">
    <property type="entry name" value="METALLOPROTEASE"/>
    <property type="match status" value="1"/>
</dbReference>
<evidence type="ECO:0000313" key="5">
    <source>
        <dbReference type="Proteomes" id="UP000662200"/>
    </source>
</evidence>
<feature type="domain" description="Peptidase M16 N-terminal" evidence="2">
    <location>
        <begin position="20"/>
        <end position="164"/>
    </location>
</feature>
<feature type="domain" description="Peptidase M16 C-terminal" evidence="3">
    <location>
        <begin position="245"/>
        <end position="347"/>
    </location>
</feature>
<evidence type="ECO:0000259" key="3">
    <source>
        <dbReference type="Pfam" id="PF05193"/>
    </source>
</evidence>
<dbReference type="InterPro" id="IPR011765">
    <property type="entry name" value="Pept_M16_N"/>
</dbReference>
<dbReference type="GO" id="GO:0046872">
    <property type="term" value="F:metal ion binding"/>
    <property type="evidence" value="ECO:0007669"/>
    <property type="project" value="InterPro"/>
</dbReference>
<comment type="caution">
    <text evidence="4">The sequence shown here is derived from an EMBL/GenBank/DDBJ whole genome shotgun (WGS) entry which is preliminary data.</text>
</comment>
<dbReference type="Pfam" id="PF00675">
    <property type="entry name" value="Peptidase_M16"/>
    <property type="match status" value="1"/>
</dbReference>
<evidence type="ECO:0000313" key="4">
    <source>
        <dbReference type="EMBL" id="GGK16382.1"/>
    </source>
</evidence>
<dbReference type="PANTHER" id="PTHR11851:SF49">
    <property type="entry name" value="MITOCHONDRIAL-PROCESSING PEPTIDASE SUBUNIT ALPHA"/>
    <property type="match status" value="1"/>
</dbReference>
<reference evidence="4" key="1">
    <citation type="journal article" date="2014" name="Int. J. Syst. Evol. Microbiol.">
        <title>Complete genome sequence of Corynebacterium casei LMG S-19264T (=DSM 44701T), isolated from a smear-ripened cheese.</title>
        <authorList>
            <consortium name="US DOE Joint Genome Institute (JGI-PGF)"/>
            <person name="Walter F."/>
            <person name="Albersmeier A."/>
            <person name="Kalinowski J."/>
            <person name="Ruckert C."/>
        </authorList>
    </citation>
    <scope>NUCLEOTIDE SEQUENCE</scope>
    <source>
        <strain evidence="4">JCM 3091</strain>
    </source>
</reference>
<dbReference type="Proteomes" id="UP000662200">
    <property type="component" value="Unassembled WGS sequence"/>
</dbReference>
<protein>
    <submittedName>
        <fullName evidence="4">Peptidase M16</fullName>
    </submittedName>
</protein>
<dbReference type="InterPro" id="IPR011249">
    <property type="entry name" value="Metalloenz_LuxS/M16"/>
</dbReference>
<dbReference type="SUPFAM" id="SSF63411">
    <property type="entry name" value="LuxS/MPP-like metallohydrolase"/>
    <property type="match status" value="2"/>
</dbReference>
<comment type="similarity">
    <text evidence="1">Belongs to the peptidase M16 family.</text>
</comment>